<dbReference type="GO" id="GO:0005737">
    <property type="term" value="C:cytoplasm"/>
    <property type="evidence" value="ECO:0007669"/>
    <property type="project" value="UniProtKB-SubCell"/>
</dbReference>
<keyword evidence="4 9" id="KW-0902">Two-component regulatory system</keyword>
<feature type="modified residue" description="4-aspartylphosphate" evidence="10">
    <location>
        <position position="54"/>
    </location>
</feature>
<dbReference type="RefSeq" id="WP_020334777.1">
    <property type="nucleotide sequence ID" value="NZ_ATFJ01000032.1"/>
</dbReference>
<evidence type="ECO:0000256" key="6">
    <source>
        <dbReference type="ARBA" id="ARBA00023125"/>
    </source>
</evidence>
<sequence>MIKVVIVEDDPSIAELHHHFVEQVEQYQVVGIAGSVHIARQLVERVQPDLVIVDNYLPDGLGVDLVYQWLNSEHRPECILVTAANDADTVQKAHRFGAFDYLIKPMDYSRLTESLQRFAKVKNHMSSQGSFRQSQLDDLFHSGKSNKVELNHVELAGLDPFMYRQVIELFTHINIEHTAASVSEQLPISKSTSRRYLDKAVEQGDLVAFLEHGKVGRPTRVYRNKHISES</sequence>
<name>A0AAN0Y519_VIBNA</name>
<evidence type="ECO:0000256" key="5">
    <source>
        <dbReference type="ARBA" id="ARBA00023015"/>
    </source>
</evidence>
<feature type="domain" description="Response regulatory" evidence="11">
    <location>
        <begin position="3"/>
        <end position="119"/>
    </location>
</feature>
<dbReference type="GO" id="GO:0000156">
    <property type="term" value="F:phosphorelay response regulator activity"/>
    <property type="evidence" value="ECO:0007669"/>
    <property type="project" value="TreeGrafter"/>
</dbReference>
<dbReference type="GeneID" id="70915114"/>
<evidence type="ECO:0000256" key="3">
    <source>
        <dbReference type="ARBA" id="ARBA00022553"/>
    </source>
</evidence>
<dbReference type="SMART" id="SM00448">
    <property type="entry name" value="REC"/>
    <property type="match status" value="1"/>
</dbReference>
<evidence type="ECO:0000313" key="12">
    <source>
        <dbReference type="EMBL" id="ANQ14157.1"/>
    </source>
</evidence>
<dbReference type="InterPro" id="IPR011006">
    <property type="entry name" value="CheY-like_superfamily"/>
</dbReference>
<comment type="subcellular location">
    <subcellularLocation>
        <location evidence="1 9">Cytoplasm</location>
    </subcellularLocation>
</comment>
<keyword evidence="7 9" id="KW-0010">Activator</keyword>
<evidence type="ECO:0000256" key="1">
    <source>
        <dbReference type="ARBA" id="ARBA00004496"/>
    </source>
</evidence>
<dbReference type="InterPro" id="IPR001789">
    <property type="entry name" value="Sig_transdc_resp-reg_receiver"/>
</dbReference>
<dbReference type="PANTHER" id="PTHR45526:SF1">
    <property type="entry name" value="TRANSCRIPTIONAL REGULATORY PROTEIN DCUR-RELATED"/>
    <property type="match status" value="1"/>
</dbReference>
<dbReference type="EMBL" id="CP016346">
    <property type="protein sequence ID" value="ANQ14157.1"/>
    <property type="molecule type" value="Genomic_DNA"/>
</dbReference>
<gene>
    <name evidence="12" type="ORF">BA890_15450</name>
</gene>
<dbReference type="InterPro" id="IPR048714">
    <property type="entry name" value="DpiA-like_HTH"/>
</dbReference>
<evidence type="ECO:0000256" key="2">
    <source>
        <dbReference type="ARBA" id="ARBA00022490"/>
    </source>
</evidence>
<dbReference type="PROSITE" id="PS50110">
    <property type="entry name" value="RESPONSE_REGULATORY"/>
    <property type="match status" value="1"/>
</dbReference>
<protein>
    <recommendedName>
        <fullName evidence="9">Transcriptional regulatory protein</fullName>
    </recommendedName>
</protein>
<keyword evidence="2 9" id="KW-0963">Cytoplasm</keyword>
<evidence type="ECO:0000259" key="11">
    <source>
        <dbReference type="PROSITE" id="PS50110"/>
    </source>
</evidence>
<dbReference type="Gene3D" id="3.40.50.2300">
    <property type="match status" value="1"/>
</dbReference>
<dbReference type="AlphaFoldDB" id="A0AAN0Y519"/>
<evidence type="ECO:0000256" key="4">
    <source>
        <dbReference type="ARBA" id="ARBA00023012"/>
    </source>
</evidence>
<dbReference type="Proteomes" id="UP000092741">
    <property type="component" value="Chromosome 2"/>
</dbReference>
<keyword evidence="3 10" id="KW-0597">Phosphoprotein</keyword>
<dbReference type="InterPro" id="IPR051271">
    <property type="entry name" value="2C-system_Tx_regulators"/>
</dbReference>
<reference evidence="12 13" key="1">
    <citation type="submission" date="2016-07" db="EMBL/GenBank/DDBJ databases">
        <title>Developing Vibrio natriegens as a novel, fast-growing host for biotechnology.</title>
        <authorList>
            <person name="Weinstock M.T."/>
            <person name="Hesek E.D."/>
            <person name="Wilson C.M."/>
            <person name="Gibson D.G."/>
        </authorList>
    </citation>
    <scope>NUCLEOTIDE SEQUENCE [LARGE SCALE GENOMIC DNA]</scope>
    <source>
        <strain evidence="12 13">ATCC 14048</strain>
    </source>
</reference>
<evidence type="ECO:0000256" key="7">
    <source>
        <dbReference type="ARBA" id="ARBA00023159"/>
    </source>
</evidence>
<proteinExistence type="predicted"/>
<evidence type="ECO:0000313" key="13">
    <source>
        <dbReference type="Proteomes" id="UP000092741"/>
    </source>
</evidence>
<keyword evidence="6 9" id="KW-0238">DNA-binding</keyword>
<dbReference type="InterPro" id="IPR024187">
    <property type="entry name" value="Sig_transdc_resp-reg_cit/mal"/>
</dbReference>
<evidence type="ECO:0000256" key="9">
    <source>
        <dbReference type="PIRNR" id="PIRNR006171"/>
    </source>
</evidence>
<dbReference type="Pfam" id="PF20714">
    <property type="entry name" value="HTH_64"/>
    <property type="match status" value="1"/>
</dbReference>
<dbReference type="GO" id="GO:0003677">
    <property type="term" value="F:DNA binding"/>
    <property type="evidence" value="ECO:0007669"/>
    <property type="project" value="UniProtKB-KW"/>
</dbReference>
<accession>A0AAN0Y519</accession>
<dbReference type="KEGG" id="vna:PN96_19950"/>
<dbReference type="PIRSF" id="PIRSF006171">
    <property type="entry name" value="RR_citrat_malat"/>
    <property type="match status" value="1"/>
</dbReference>
<evidence type="ECO:0000256" key="8">
    <source>
        <dbReference type="ARBA" id="ARBA00023163"/>
    </source>
</evidence>
<dbReference type="PANTHER" id="PTHR45526">
    <property type="entry name" value="TRANSCRIPTIONAL REGULATORY PROTEIN DPIA"/>
    <property type="match status" value="1"/>
</dbReference>
<dbReference type="GO" id="GO:0003700">
    <property type="term" value="F:DNA-binding transcription factor activity"/>
    <property type="evidence" value="ECO:0007669"/>
    <property type="project" value="InterPro"/>
</dbReference>
<keyword evidence="5 9" id="KW-0805">Transcription regulation</keyword>
<organism evidence="12 13">
    <name type="scientific">Vibrio natriegens NBRC 15636 = ATCC 14048 = DSM 759</name>
    <dbReference type="NCBI Taxonomy" id="1219067"/>
    <lineage>
        <taxon>Bacteria</taxon>
        <taxon>Pseudomonadati</taxon>
        <taxon>Pseudomonadota</taxon>
        <taxon>Gammaproteobacteria</taxon>
        <taxon>Vibrionales</taxon>
        <taxon>Vibrionaceae</taxon>
        <taxon>Vibrio</taxon>
    </lineage>
</organism>
<dbReference type="SUPFAM" id="SSF52172">
    <property type="entry name" value="CheY-like"/>
    <property type="match status" value="1"/>
</dbReference>
<dbReference type="Pfam" id="PF00072">
    <property type="entry name" value="Response_reg"/>
    <property type="match status" value="1"/>
</dbReference>
<keyword evidence="13" id="KW-1185">Reference proteome</keyword>
<keyword evidence="8 9" id="KW-0804">Transcription</keyword>
<evidence type="ECO:0000256" key="10">
    <source>
        <dbReference type="PROSITE-ProRule" id="PRU00169"/>
    </source>
</evidence>